<accession>A0ABQ5NHJ5</accession>
<comment type="caution">
    <text evidence="2">The sequence shown here is derived from an EMBL/GenBank/DDBJ whole genome shotgun (WGS) entry which is preliminary data.</text>
</comment>
<gene>
    <name evidence="2" type="ORF">LYSBPC_09240</name>
</gene>
<dbReference type="InterPro" id="IPR055259">
    <property type="entry name" value="YkvP/CgeB_Glyco_trans-like"/>
</dbReference>
<evidence type="ECO:0000259" key="1">
    <source>
        <dbReference type="Pfam" id="PF13524"/>
    </source>
</evidence>
<reference evidence="2" key="1">
    <citation type="submission" date="2022-08" db="EMBL/GenBank/DDBJ databases">
        <title>Draft genome sequence of Lysinibacillus sp. strain KH24.</title>
        <authorList>
            <person name="Kanbe H."/>
            <person name="Itoh H."/>
        </authorList>
    </citation>
    <scope>NUCLEOTIDE SEQUENCE</scope>
    <source>
        <strain evidence="2">KH24</strain>
    </source>
</reference>
<protein>
    <recommendedName>
        <fullName evidence="1">Spore protein YkvP/CgeB glycosyl transferase-like domain-containing protein</fullName>
    </recommendedName>
</protein>
<keyword evidence="3" id="KW-1185">Reference proteome</keyword>
<organism evidence="2 3">
    <name type="scientific">Lysinibacillus piscis</name>
    <dbReference type="NCBI Taxonomy" id="2518931"/>
    <lineage>
        <taxon>Bacteria</taxon>
        <taxon>Bacillati</taxon>
        <taxon>Bacillota</taxon>
        <taxon>Bacilli</taxon>
        <taxon>Bacillales</taxon>
        <taxon>Bacillaceae</taxon>
        <taxon>Lysinibacillus</taxon>
    </lineage>
</organism>
<dbReference type="EMBL" id="BRZA01000001">
    <property type="protein sequence ID" value="GLC87797.1"/>
    <property type="molecule type" value="Genomic_DNA"/>
</dbReference>
<feature type="domain" description="Spore protein YkvP/CgeB glycosyl transferase-like" evidence="1">
    <location>
        <begin position="242"/>
        <end position="386"/>
    </location>
</feature>
<evidence type="ECO:0000313" key="2">
    <source>
        <dbReference type="EMBL" id="GLC87797.1"/>
    </source>
</evidence>
<sequence length="401" mass="46378">MSRIILFKGQSNYGSLRLHIDQLHIALRNLGYESVVIDLTQDDAYSTLDKYINEPISLFFAFNGIGVNMNIEGKSIYNLLNVPFVAAYVDHPHMHLERLAHKIDHHYVMMLDKGHLNFVHTYFPENHFKATKLWTPGGNFNTKKPITIHTKEEFIAKRDIPVLFTGSFRGIPQKPWENYGENFANLLDEVVEVILSQDTISFEEGLNYVLATRNIHLSKQQLNKLHQVMPYVNTYVHAMRRYSILNTLAEAEIPVTIYGQGWASMKDKWKSFTIKEEGTFEETLDLLPRAKIVLNTNTHFVHGGHERVFAAMVNGAAVFSDISTYYEEQFTNNEDIVLYKWTELQKAPNILNYYLQDEEALYNVAIKGQTLALEQHSWEQRAKSLIEFIEINENLFGIEDI</sequence>
<name>A0ABQ5NHJ5_9BACI</name>
<proteinExistence type="predicted"/>
<dbReference type="Proteomes" id="UP001065593">
    <property type="component" value="Unassembled WGS sequence"/>
</dbReference>
<dbReference type="Pfam" id="PF13524">
    <property type="entry name" value="Glyco_trans_1_2"/>
    <property type="match status" value="1"/>
</dbReference>
<evidence type="ECO:0000313" key="3">
    <source>
        <dbReference type="Proteomes" id="UP001065593"/>
    </source>
</evidence>
<dbReference type="RefSeq" id="WP_264987513.1">
    <property type="nucleotide sequence ID" value="NZ_BRZA01000001.1"/>
</dbReference>